<dbReference type="AlphaFoldDB" id="A0A3N0GTZ4"/>
<dbReference type="Proteomes" id="UP000279994">
    <property type="component" value="Unassembled WGS sequence"/>
</dbReference>
<evidence type="ECO:0000313" key="6">
    <source>
        <dbReference type="Proteomes" id="UP000279994"/>
    </source>
</evidence>
<feature type="domain" description="Putative zinc-finger" evidence="4">
    <location>
        <begin position="10"/>
        <end position="35"/>
    </location>
</feature>
<dbReference type="RefSeq" id="WP_123222102.1">
    <property type="nucleotide sequence ID" value="NZ_RJSF01000019.1"/>
</dbReference>
<keyword evidence="1" id="KW-0805">Transcription regulation</keyword>
<keyword evidence="3" id="KW-0812">Transmembrane</keyword>
<evidence type="ECO:0000313" key="5">
    <source>
        <dbReference type="EMBL" id="RNM15851.1"/>
    </source>
</evidence>
<dbReference type="EMBL" id="RJSF01000019">
    <property type="protein sequence ID" value="RNM15851.1"/>
    <property type="molecule type" value="Genomic_DNA"/>
</dbReference>
<organism evidence="5 6">
    <name type="scientific">Nocardioides pocheonensis</name>
    <dbReference type="NCBI Taxonomy" id="661485"/>
    <lineage>
        <taxon>Bacteria</taxon>
        <taxon>Bacillati</taxon>
        <taxon>Actinomycetota</taxon>
        <taxon>Actinomycetes</taxon>
        <taxon>Propionibacteriales</taxon>
        <taxon>Nocardioidaceae</taxon>
        <taxon>Nocardioides</taxon>
    </lineage>
</organism>
<keyword evidence="6" id="KW-1185">Reference proteome</keyword>
<name>A0A3N0GTZ4_9ACTN</name>
<keyword evidence="3" id="KW-0472">Membrane</keyword>
<proteinExistence type="predicted"/>
<feature type="transmembrane region" description="Helical" evidence="3">
    <location>
        <begin position="83"/>
        <end position="104"/>
    </location>
</feature>
<dbReference type="Pfam" id="PF13490">
    <property type="entry name" value="zf-HC2"/>
    <property type="match status" value="1"/>
</dbReference>
<dbReference type="InterPro" id="IPR041916">
    <property type="entry name" value="Anti_sigma_zinc_sf"/>
</dbReference>
<evidence type="ECO:0000256" key="3">
    <source>
        <dbReference type="SAM" id="Phobius"/>
    </source>
</evidence>
<evidence type="ECO:0000259" key="4">
    <source>
        <dbReference type="Pfam" id="PF13490"/>
    </source>
</evidence>
<keyword evidence="3" id="KW-1133">Transmembrane helix</keyword>
<dbReference type="OrthoDB" id="5242431at2"/>
<keyword evidence="2" id="KW-0804">Transcription</keyword>
<protein>
    <submittedName>
        <fullName evidence="5">Anti-sigma factor</fullName>
    </submittedName>
</protein>
<accession>A0A3N0GTZ4</accession>
<reference evidence="5 6" key="1">
    <citation type="submission" date="2018-11" db="EMBL/GenBank/DDBJ databases">
        <authorList>
            <person name="Li F."/>
        </authorList>
    </citation>
    <scope>NUCLEOTIDE SEQUENCE [LARGE SCALE GENOMIC DNA]</scope>
    <source>
        <strain evidence="5 6">Gsoil 818</strain>
    </source>
</reference>
<evidence type="ECO:0000256" key="1">
    <source>
        <dbReference type="ARBA" id="ARBA00023015"/>
    </source>
</evidence>
<gene>
    <name evidence="5" type="ORF">EFL26_06670</name>
</gene>
<dbReference type="Gene3D" id="1.10.10.1320">
    <property type="entry name" value="Anti-sigma factor, zinc-finger domain"/>
    <property type="match status" value="1"/>
</dbReference>
<evidence type="ECO:0000256" key="2">
    <source>
        <dbReference type="ARBA" id="ARBA00023163"/>
    </source>
</evidence>
<dbReference type="InterPro" id="IPR027383">
    <property type="entry name" value="Znf_put"/>
</dbReference>
<sequence length="216" mass="22817">MSVPCESAAAYVLGALPAGERATFEQHLAGCEDCRQTVTELAGLPGLLSRVSPADLTDTAPVPDTLVPRLLREVRRSGRRRRLLVSGLAAAAVALAVAGTATIVDRAQPQSPAAGVAMQAVVPSPVTATAALVRHGWGTEITMKCRYSDKSEWSRPYTLVAVDDRGTSYEIGTWVVGPGKTASVSGSVPVQPEHIDRVEIRLTSGTPLLRLRPSRT</sequence>
<comment type="caution">
    <text evidence="5">The sequence shown here is derived from an EMBL/GenBank/DDBJ whole genome shotgun (WGS) entry which is preliminary data.</text>
</comment>